<gene>
    <name evidence="1" type="ORF">CERSUDRAFT_118384</name>
</gene>
<evidence type="ECO:0000313" key="1">
    <source>
        <dbReference type="EMBL" id="EMD32955.1"/>
    </source>
</evidence>
<proteinExistence type="predicted"/>
<organism evidence="1 2">
    <name type="scientific">Ceriporiopsis subvermispora (strain B)</name>
    <name type="common">White-rot fungus</name>
    <name type="synonym">Gelatoporia subvermispora</name>
    <dbReference type="NCBI Taxonomy" id="914234"/>
    <lineage>
        <taxon>Eukaryota</taxon>
        <taxon>Fungi</taxon>
        <taxon>Dikarya</taxon>
        <taxon>Basidiomycota</taxon>
        <taxon>Agaricomycotina</taxon>
        <taxon>Agaricomycetes</taxon>
        <taxon>Polyporales</taxon>
        <taxon>Gelatoporiaceae</taxon>
        <taxon>Gelatoporia</taxon>
    </lineage>
</organism>
<accession>M2QLF5</accession>
<evidence type="ECO:0000313" key="2">
    <source>
        <dbReference type="Proteomes" id="UP000016930"/>
    </source>
</evidence>
<dbReference type="Proteomes" id="UP000016930">
    <property type="component" value="Unassembled WGS sequence"/>
</dbReference>
<dbReference type="HOGENOM" id="CLU_1320751_0_0_1"/>
<protein>
    <submittedName>
        <fullName evidence="1">Uncharacterized protein</fullName>
    </submittedName>
</protein>
<keyword evidence="2" id="KW-1185">Reference proteome</keyword>
<name>M2QLF5_CERS8</name>
<dbReference type="AlphaFoldDB" id="M2QLF5"/>
<sequence length="208" mass="22895">MVWTRMVLAFVARKIVHPQCSCVSRQTRSVLKNISHNAHSKDLIAKAVGEHSHNTLINNRGITCLTKYSNNVKHLLLLDERRRCGGSTPGGGAGSRASHAPSRTRRFSRDLNVNVCTFVSAHSASQDLMSQSLARVPSHVRAQRDSNEHELTRLTLECGAHSKSGLKQERLCSFRLLVGVLIFSWTHVSGLLQSGGEDITNLQRGPPS</sequence>
<reference evidence="1 2" key="1">
    <citation type="journal article" date="2012" name="Proc. Natl. Acad. Sci. U.S.A.">
        <title>Comparative genomics of Ceriporiopsis subvermispora and Phanerochaete chrysosporium provide insight into selective ligninolysis.</title>
        <authorList>
            <person name="Fernandez-Fueyo E."/>
            <person name="Ruiz-Duenas F.J."/>
            <person name="Ferreira P."/>
            <person name="Floudas D."/>
            <person name="Hibbett D.S."/>
            <person name="Canessa P."/>
            <person name="Larrondo L.F."/>
            <person name="James T.Y."/>
            <person name="Seelenfreund D."/>
            <person name="Lobos S."/>
            <person name="Polanco R."/>
            <person name="Tello M."/>
            <person name="Honda Y."/>
            <person name="Watanabe T."/>
            <person name="Watanabe T."/>
            <person name="Ryu J.S."/>
            <person name="Kubicek C.P."/>
            <person name="Schmoll M."/>
            <person name="Gaskell J."/>
            <person name="Hammel K.E."/>
            <person name="St John F.J."/>
            <person name="Vanden Wymelenberg A."/>
            <person name="Sabat G."/>
            <person name="Splinter BonDurant S."/>
            <person name="Syed K."/>
            <person name="Yadav J.S."/>
            <person name="Doddapaneni H."/>
            <person name="Subramanian V."/>
            <person name="Lavin J.L."/>
            <person name="Oguiza J.A."/>
            <person name="Perez G."/>
            <person name="Pisabarro A.G."/>
            <person name="Ramirez L."/>
            <person name="Santoyo F."/>
            <person name="Master E."/>
            <person name="Coutinho P.M."/>
            <person name="Henrissat B."/>
            <person name="Lombard V."/>
            <person name="Magnuson J.K."/>
            <person name="Kuees U."/>
            <person name="Hori C."/>
            <person name="Igarashi K."/>
            <person name="Samejima M."/>
            <person name="Held B.W."/>
            <person name="Barry K.W."/>
            <person name="LaButti K.M."/>
            <person name="Lapidus A."/>
            <person name="Lindquist E.A."/>
            <person name="Lucas S.M."/>
            <person name="Riley R."/>
            <person name="Salamov A.A."/>
            <person name="Hoffmeister D."/>
            <person name="Schwenk D."/>
            <person name="Hadar Y."/>
            <person name="Yarden O."/>
            <person name="de Vries R.P."/>
            <person name="Wiebenga A."/>
            <person name="Stenlid J."/>
            <person name="Eastwood D."/>
            <person name="Grigoriev I.V."/>
            <person name="Berka R.M."/>
            <person name="Blanchette R.A."/>
            <person name="Kersten P."/>
            <person name="Martinez A.T."/>
            <person name="Vicuna R."/>
            <person name="Cullen D."/>
        </authorList>
    </citation>
    <scope>NUCLEOTIDE SEQUENCE [LARGE SCALE GENOMIC DNA]</scope>
    <source>
        <strain evidence="1 2">B</strain>
    </source>
</reference>
<dbReference type="EMBL" id="KB445808">
    <property type="protein sequence ID" value="EMD32955.1"/>
    <property type="molecule type" value="Genomic_DNA"/>
</dbReference>